<comment type="caution">
    <text evidence="1">The sequence shown here is derived from an EMBL/GenBank/DDBJ whole genome shotgun (WGS) entry which is preliminary data.</text>
</comment>
<protein>
    <submittedName>
        <fullName evidence="1">Uncharacterized protein</fullName>
    </submittedName>
</protein>
<dbReference type="EMBL" id="LAZR01018698">
    <property type="protein sequence ID" value="KKL95350.1"/>
    <property type="molecule type" value="Genomic_DNA"/>
</dbReference>
<evidence type="ECO:0000313" key="1">
    <source>
        <dbReference type="EMBL" id="KKL95350.1"/>
    </source>
</evidence>
<gene>
    <name evidence="1" type="ORF">LCGC14_1855480</name>
</gene>
<reference evidence="1" key="1">
    <citation type="journal article" date="2015" name="Nature">
        <title>Complex archaea that bridge the gap between prokaryotes and eukaryotes.</title>
        <authorList>
            <person name="Spang A."/>
            <person name="Saw J.H."/>
            <person name="Jorgensen S.L."/>
            <person name="Zaremba-Niedzwiedzka K."/>
            <person name="Martijn J."/>
            <person name="Lind A.E."/>
            <person name="van Eijk R."/>
            <person name="Schleper C."/>
            <person name="Guy L."/>
            <person name="Ettema T.J."/>
        </authorList>
    </citation>
    <scope>NUCLEOTIDE SEQUENCE</scope>
</reference>
<dbReference type="AlphaFoldDB" id="A0A0F9INP8"/>
<proteinExistence type="predicted"/>
<accession>A0A0F9INP8</accession>
<sequence>MKIKNSTKRKIIDWVTKVLKYYPPMELPYNTQTCAIIKVEIRERFIPNTFSLDKSLLYKLSDSLYFQNLITFITEDIPHSKFKLRIAKLEVIKR</sequence>
<name>A0A0F9INP8_9ZZZZ</name>
<organism evidence="1">
    <name type="scientific">marine sediment metagenome</name>
    <dbReference type="NCBI Taxonomy" id="412755"/>
    <lineage>
        <taxon>unclassified sequences</taxon>
        <taxon>metagenomes</taxon>
        <taxon>ecological metagenomes</taxon>
    </lineage>
</organism>